<organism evidence="4 5">
    <name type="scientific">Candidatus Nomurabacteria bacterium CG1_02_47_685</name>
    <dbReference type="NCBI Taxonomy" id="1805282"/>
    <lineage>
        <taxon>Bacteria</taxon>
        <taxon>Candidatus Nomuraibacteriota</taxon>
    </lineage>
</organism>
<sequence length="87" mass="10295">MGYLGTNLHLPYNALKYQLLTKKEQVHNKKHSHIRIVVEHVFTSLKQWRILSHRFRNALKTYNAKFVIVAGLYNLKHNQRNNADILS</sequence>
<keyword evidence="2" id="KW-0479">Metal-binding</keyword>
<protein>
    <recommendedName>
        <fullName evidence="3">DDE Tnp4 domain-containing protein</fullName>
    </recommendedName>
</protein>
<evidence type="ECO:0000259" key="3">
    <source>
        <dbReference type="Pfam" id="PF13359"/>
    </source>
</evidence>
<dbReference type="GO" id="GO:0046872">
    <property type="term" value="F:metal ion binding"/>
    <property type="evidence" value="ECO:0007669"/>
    <property type="project" value="UniProtKB-KW"/>
</dbReference>
<dbReference type="EMBL" id="MNVO01000056">
    <property type="protein sequence ID" value="OIO31817.1"/>
    <property type="molecule type" value="Genomic_DNA"/>
</dbReference>
<accession>A0A1J4V966</accession>
<evidence type="ECO:0000313" key="4">
    <source>
        <dbReference type="EMBL" id="OIO31817.1"/>
    </source>
</evidence>
<proteinExistence type="predicted"/>
<name>A0A1J4V966_9BACT</name>
<dbReference type="InterPro" id="IPR027806">
    <property type="entry name" value="HARBI1_dom"/>
</dbReference>
<evidence type="ECO:0000256" key="1">
    <source>
        <dbReference type="ARBA" id="ARBA00001968"/>
    </source>
</evidence>
<reference evidence="4 5" key="1">
    <citation type="journal article" date="2016" name="Environ. Microbiol.">
        <title>Genomic resolution of a cold subsurface aquifer community provides metabolic insights for novel microbes adapted to high CO concentrations.</title>
        <authorList>
            <person name="Probst A.J."/>
            <person name="Castelle C.J."/>
            <person name="Singh A."/>
            <person name="Brown C.T."/>
            <person name="Anantharaman K."/>
            <person name="Sharon I."/>
            <person name="Hug L.A."/>
            <person name="Burstein D."/>
            <person name="Emerson J.B."/>
            <person name="Thomas B.C."/>
            <person name="Banfield J.F."/>
        </authorList>
    </citation>
    <scope>NUCLEOTIDE SEQUENCE [LARGE SCALE GENOMIC DNA]</scope>
    <source>
        <strain evidence="4">CG1_02_47_685</strain>
    </source>
</reference>
<dbReference type="AlphaFoldDB" id="A0A1J4V966"/>
<gene>
    <name evidence="4" type="ORF">AUJ44_03950</name>
</gene>
<dbReference type="Proteomes" id="UP000183206">
    <property type="component" value="Unassembled WGS sequence"/>
</dbReference>
<comment type="caution">
    <text evidence="4">The sequence shown here is derived from an EMBL/GenBank/DDBJ whole genome shotgun (WGS) entry which is preliminary data.</text>
</comment>
<evidence type="ECO:0000313" key="5">
    <source>
        <dbReference type="Proteomes" id="UP000183206"/>
    </source>
</evidence>
<dbReference type="Pfam" id="PF13359">
    <property type="entry name" value="DDE_Tnp_4"/>
    <property type="match status" value="1"/>
</dbReference>
<comment type="cofactor">
    <cofactor evidence="1">
        <name>a divalent metal cation</name>
        <dbReference type="ChEBI" id="CHEBI:60240"/>
    </cofactor>
</comment>
<feature type="domain" description="DDE Tnp4" evidence="3">
    <location>
        <begin position="8"/>
        <end position="74"/>
    </location>
</feature>
<evidence type="ECO:0000256" key="2">
    <source>
        <dbReference type="ARBA" id="ARBA00022723"/>
    </source>
</evidence>